<dbReference type="Proteomes" id="UP000789759">
    <property type="component" value="Unassembled WGS sequence"/>
</dbReference>
<dbReference type="AlphaFoldDB" id="A0A9N9NMA1"/>
<gene>
    <name evidence="1" type="ORF">CPELLU_LOCUS14139</name>
</gene>
<protein>
    <submittedName>
        <fullName evidence="1">6438_t:CDS:1</fullName>
    </submittedName>
</protein>
<evidence type="ECO:0000313" key="2">
    <source>
        <dbReference type="Proteomes" id="UP000789759"/>
    </source>
</evidence>
<sequence length="180" mass="21532">MQLESKINNNNENLMKNSKYQFNLSEEISKKTVKKSVVEFIARKLIDYFKETKVYNIIKSIGKLNISDRRIKEYQNLNLLLKIEKYLNYIKKFVTIKNFENDYLTLNNNIDELFNNFYISLGMNINQKEINYKNNHNTNNKNNFNNINNNTYIKLEPNNQSNLVHISNEIEIHLDNNKQL</sequence>
<proteinExistence type="predicted"/>
<reference evidence="1" key="1">
    <citation type="submission" date="2021-06" db="EMBL/GenBank/DDBJ databases">
        <authorList>
            <person name="Kallberg Y."/>
            <person name="Tangrot J."/>
            <person name="Rosling A."/>
        </authorList>
    </citation>
    <scope>NUCLEOTIDE SEQUENCE</scope>
    <source>
        <strain evidence="1">FL966</strain>
    </source>
</reference>
<keyword evidence="2" id="KW-1185">Reference proteome</keyword>
<name>A0A9N9NMA1_9GLOM</name>
<evidence type="ECO:0000313" key="1">
    <source>
        <dbReference type="EMBL" id="CAG8741900.1"/>
    </source>
</evidence>
<accession>A0A9N9NMA1</accession>
<organism evidence="1 2">
    <name type="scientific">Cetraspora pellucida</name>
    <dbReference type="NCBI Taxonomy" id="1433469"/>
    <lineage>
        <taxon>Eukaryota</taxon>
        <taxon>Fungi</taxon>
        <taxon>Fungi incertae sedis</taxon>
        <taxon>Mucoromycota</taxon>
        <taxon>Glomeromycotina</taxon>
        <taxon>Glomeromycetes</taxon>
        <taxon>Diversisporales</taxon>
        <taxon>Gigasporaceae</taxon>
        <taxon>Cetraspora</taxon>
    </lineage>
</organism>
<dbReference type="EMBL" id="CAJVQA010016244">
    <property type="protein sequence ID" value="CAG8741900.1"/>
    <property type="molecule type" value="Genomic_DNA"/>
</dbReference>
<comment type="caution">
    <text evidence="1">The sequence shown here is derived from an EMBL/GenBank/DDBJ whole genome shotgun (WGS) entry which is preliminary data.</text>
</comment>